<dbReference type="GO" id="GO:0005524">
    <property type="term" value="F:ATP binding"/>
    <property type="evidence" value="ECO:0007669"/>
    <property type="project" value="UniProtKB-UniRule"/>
</dbReference>
<dbReference type="EC" id="2.5.1.75" evidence="10"/>
<evidence type="ECO:0000313" key="15">
    <source>
        <dbReference type="Proteomes" id="UP000199021"/>
    </source>
</evidence>
<keyword evidence="7 10" id="KW-0067">ATP-binding</keyword>
<keyword evidence="8 10" id="KW-0460">Magnesium</keyword>
<comment type="catalytic activity">
    <reaction evidence="9 10 11">
        <text>adenosine(37) in tRNA + dimethylallyl diphosphate = N(6)-dimethylallyladenosine(37) in tRNA + diphosphate</text>
        <dbReference type="Rhea" id="RHEA:26482"/>
        <dbReference type="Rhea" id="RHEA-COMP:10162"/>
        <dbReference type="Rhea" id="RHEA-COMP:10375"/>
        <dbReference type="ChEBI" id="CHEBI:33019"/>
        <dbReference type="ChEBI" id="CHEBI:57623"/>
        <dbReference type="ChEBI" id="CHEBI:74411"/>
        <dbReference type="ChEBI" id="CHEBI:74415"/>
        <dbReference type="EC" id="2.5.1.75"/>
    </reaction>
</comment>
<proteinExistence type="inferred from homology"/>
<name>A0A1H9CXM0_9BACT</name>
<evidence type="ECO:0000256" key="10">
    <source>
        <dbReference type="HAMAP-Rule" id="MF_00185"/>
    </source>
</evidence>
<keyword evidence="4 10" id="KW-0808">Transferase</keyword>
<dbReference type="RefSeq" id="WP_090166271.1">
    <property type="nucleotide sequence ID" value="NZ_FOFB01000005.1"/>
</dbReference>
<dbReference type="Proteomes" id="UP000199021">
    <property type="component" value="Unassembled WGS sequence"/>
</dbReference>
<feature type="binding site" evidence="10">
    <location>
        <begin position="12"/>
        <end position="17"/>
    </location>
    <ligand>
        <name>substrate</name>
    </ligand>
</feature>
<evidence type="ECO:0000256" key="3">
    <source>
        <dbReference type="ARBA" id="ARBA00005842"/>
    </source>
</evidence>
<dbReference type="Pfam" id="PF01715">
    <property type="entry name" value="IPPT"/>
    <property type="match status" value="1"/>
</dbReference>
<dbReference type="FunCoup" id="A0A1H9CXM0">
    <property type="interactions" value="513"/>
</dbReference>
<comment type="similarity">
    <text evidence="3 10 13">Belongs to the IPP transferase family.</text>
</comment>
<keyword evidence="5 10" id="KW-0819">tRNA processing</keyword>
<dbReference type="EMBL" id="FOFB01000005">
    <property type="protein sequence ID" value="SEQ05343.1"/>
    <property type="molecule type" value="Genomic_DNA"/>
</dbReference>
<dbReference type="PANTHER" id="PTHR11088">
    <property type="entry name" value="TRNA DIMETHYLALLYLTRANSFERASE"/>
    <property type="match status" value="1"/>
</dbReference>
<comment type="subunit">
    <text evidence="10">Monomer.</text>
</comment>
<dbReference type="AlphaFoldDB" id="A0A1H9CXM0"/>
<evidence type="ECO:0000256" key="6">
    <source>
        <dbReference type="ARBA" id="ARBA00022741"/>
    </source>
</evidence>
<evidence type="ECO:0000313" key="14">
    <source>
        <dbReference type="EMBL" id="SEQ05343.1"/>
    </source>
</evidence>
<dbReference type="InParanoid" id="A0A1H9CXM0"/>
<dbReference type="Gene3D" id="3.40.50.300">
    <property type="entry name" value="P-loop containing nucleotide triphosphate hydrolases"/>
    <property type="match status" value="1"/>
</dbReference>
<evidence type="ECO:0000256" key="12">
    <source>
        <dbReference type="RuleBase" id="RU003784"/>
    </source>
</evidence>
<accession>A0A1H9CXM0</accession>
<dbReference type="Gene3D" id="1.10.20.140">
    <property type="match status" value="1"/>
</dbReference>
<evidence type="ECO:0000256" key="5">
    <source>
        <dbReference type="ARBA" id="ARBA00022694"/>
    </source>
</evidence>
<feature type="binding site" evidence="10">
    <location>
        <begin position="10"/>
        <end position="17"/>
    </location>
    <ligand>
        <name>ATP</name>
        <dbReference type="ChEBI" id="CHEBI:30616"/>
    </ligand>
</feature>
<dbReference type="InterPro" id="IPR039657">
    <property type="entry name" value="Dimethylallyltransferase"/>
</dbReference>
<keyword evidence="6 10" id="KW-0547">Nucleotide-binding</keyword>
<feature type="region of interest" description="Interaction with substrate tRNA" evidence="10">
    <location>
        <begin position="35"/>
        <end position="38"/>
    </location>
</feature>
<dbReference type="GO" id="GO:0006400">
    <property type="term" value="P:tRNA modification"/>
    <property type="evidence" value="ECO:0007669"/>
    <property type="project" value="TreeGrafter"/>
</dbReference>
<reference evidence="15" key="1">
    <citation type="submission" date="2016-10" db="EMBL/GenBank/DDBJ databases">
        <authorList>
            <person name="Varghese N."/>
            <person name="Submissions S."/>
        </authorList>
    </citation>
    <scope>NUCLEOTIDE SEQUENCE [LARGE SCALE GENOMIC DNA]</scope>
    <source>
        <strain evidence="15">DSM 24740</strain>
    </source>
</reference>
<sequence>MKPRLIVIGGPTASGKTSLAIEVAKHYRTEIISADSRQFYTEMKIGNARPTEEELAQVPHHFVADRSLMDPLTAGRLAEAALDLLTELFQRHQVVVLTGGSGLYLRALCEGLDEFPEVTGEAQTQVQGLLEEQGITGLQALLQELDPAYFAVVDHQNARRLERALKVCLSSGKPYSSFLGNRPERPFDCRYFTTNLPRPLLYDRINRRVDLMLEAGLEAEARSLSSFRHLPVLQTVGYQEWWPYFEEEYSRDRAIELIKQNSRRYAKRQVTWFKKGGLYQPVNDLADIVEKMTDAN</sequence>
<comment type="caution">
    <text evidence="10">Lacks conserved residue(s) required for the propagation of feature annotation.</text>
</comment>
<dbReference type="InterPro" id="IPR018022">
    <property type="entry name" value="IPT"/>
</dbReference>
<gene>
    <name evidence="10" type="primary">miaA</name>
    <name evidence="14" type="ORF">SAMN05444359_10538</name>
</gene>
<keyword evidence="15" id="KW-1185">Reference proteome</keyword>
<evidence type="ECO:0000256" key="2">
    <source>
        <dbReference type="ARBA" id="ARBA00003213"/>
    </source>
</evidence>
<evidence type="ECO:0000256" key="4">
    <source>
        <dbReference type="ARBA" id="ARBA00022679"/>
    </source>
</evidence>
<organism evidence="14 15">
    <name type="scientific">Neolewinella agarilytica</name>
    <dbReference type="NCBI Taxonomy" id="478744"/>
    <lineage>
        <taxon>Bacteria</taxon>
        <taxon>Pseudomonadati</taxon>
        <taxon>Bacteroidota</taxon>
        <taxon>Saprospiria</taxon>
        <taxon>Saprospirales</taxon>
        <taxon>Lewinellaceae</taxon>
        <taxon>Neolewinella</taxon>
    </lineage>
</organism>
<evidence type="ECO:0000256" key="7">
    <source>
        <dbReference type="ARBA" id="ARBA00022840"/>
    </source>
</evidence>
<evidence type="ECO:0000256" key="1">
    <source>
        <dbReference type="ARBA" id="ARBA00001946"/>
    </source>
</evidence>
<evidence type="ECO:0000256" key="11">
    <source>
        <dbReference type="RuleBase" id="RU003783"/>
    </source>
</evidence>
<evidence type="ECO:0000256" key="13">
    <source>
        <dbReference type="RuleBase" id="RU003785"/>
    </source>
</evidence>
<dbReference type="SUPFAM" id="SSF52540">
    <property type="entry name" value="P-loop containing nucleoside triphosphate hydrolases"/>
    <property type="match status" value="2"/>
</dbReference>
<evidence type="ECO:0000256" key="9">
    <source>
        <dbReference type="ARBA" id="ARBA00049563"/>
    </source>
</evidence>
<dbReference type="GO" id="GO:0052381">
    <property type="term" value="F:tRNA dimethylallyltransferase activity"/>
    <property type="evidence" value="ECO:0007669"/>
    <property type="project" value="UniProtKB-UniRule"/>
</dbReference>
<comment type="cofactor">
    <cofactor evidence="1 10">
        <name>Mg(2+)</name>
        <dbReference type="ChEBI" id="CHEBI:18420"/>
    </cofactor>
</comment>
<feature type="site" description="Interaction with substrate tRNA" evidence="10">
    <location>
        <position position="101"/>
    </location>
</feature>
<dbReference type="NCBIfam" id="TIGR00174">
    <property type="entry name" value="miaA"/>
    <property type="match status" value="1"/>
</dbReference>
<dbReference type="STRING" id="478744.SAMN05444359_10538"/>
<protein>
    <recommendedName>
        <fullName evidence="10">tRNA dimethylallyltransferase</fullName>
        <ecNumber evidence="10">2.5.1.75</ecNumber>
    </recommendedName>
    <alternativeName>
        <fullName evidence="10">Dimethylallyl diphosphate:tRNA dimethylallyltransferase</fullName>
        <shortName evidence="10">DMAPP:tRNA dimethylallyltransferase</shortName>
        <shortName evidence="10">DMATase</shortName>
    </alternativeName>
    <alternativeName>
        <fullName evidence="10">Isopentenyl-diphosphate:tRNA isopentenyltransferase</fullName>
        <shortName evidence="10">IPP transferase</shortName>
        <shortName evidence="10">IPPT</shortName>
        <shortName evidence="10">IPTase</shortName>
    </alternativeName>
</protein>
<dbReference type="PANTHER" id="PTHR11088:SF60">
    <property type="entry name" value="TRNA DIMETHYLALLYLTRANSFERASE"/>
    <property type="match status" value="1"/>
</dbReference>
<comment type="function">
    <text evidence="2 10 12">Catalyzes the transfer of a dimethylallyl group onto the adenine at position 37 in tRNAs that read codons beginning with uridine, leading to the formation of N6-(dimethylallyl)adenosine (i(6)A).</text>
</comment>
<evidence type="ECO:0000256" key="8">
    <source>
        <dbReference type="ARBA" id="ARBA00022842"/>
    </source>
</evidence>
<dbReference type="OrthoDB" id="9776390at2"/>
<dbReference type="InterPro" id="IPR027417">
    <property type="entry name" value="P-loop_NTPase"/>
</dbReference>
<dbReference type="HAMAP" id="MF_00185">
    <property type="entry name" value="IPP_trans"/>
    <property type="match status" value="1"/>
</dbReference>